<dbReference type="FunFam" id="3.30.300.30:FF:000010">
    <property type="entry name" value="Enterobactin synthetase component F"/>
    <property type="match status" value="1"/>
</dbReference>
<dbReference type="Gene3D" id="3.30.559.30">
    <property type="entry name" value="Nonribosomal peptide synthetase, condensation domain"/>
    <property type="match status" value="1"/>
</dbReference>
<evidence type="ECO:0000256" key="3">
    <source>
        <dbReference type="ARBA" id="ARBA00022450"/>
    </source>
</evidence>
<dbReference type="Pfam" id="PF00550">
    <property type="entry name" value="PP-binding"/>
    <property type="match status" value="1"/>
</dbReference>
<comment type="similarity">
    <text evidence="2">Belongs to the ATP-dependent AMP-binding enzyme family.</text>
</comment>
<dbReference type="GO" id="GO:0005829">
    <property type="term" value="C:cytosol"/>
    <property type="evidence" value="ECO:0007669"/>
    <property type="project" value="TreeGrafter"/>
</dbReference>
<dbReference type="SUPFAM" id="SSF47336">
    <property type="entry name" value="ACP-like"/>
    <property type="match status" value="1"/>
</dbReference>
<dbReference type="GO" id="GO:0043041">
    <property type="term" value="P:amino acid activation for nonribosomal peptide biosynthetic process"/>
    <property type="evidence" value="ECO:0007669"/>
    <property type="project" value="TreeGrafter"/>
</dbReference>
<comment type="cofactor">
    <cofactor evidence="1">
        <name>pantetheine 4'-phosphate</name>
        <dbReference type="ChEBI" id="CHEBI:47942"/>
    </cofactor>
</comment>
<name>A0A7I7JJH3_9MYCO</name>
<dbReference type="FunFam" id="3.40.50.980:FF:000001">
    <property type="entry name" value="Non-ribosomal peptide synthetase"/>
    <property type="match status" value="1"/>
</dbReference>
<dbReference type="Gene3D" id="3.30.300.30">
    <property type="match status" value="1"/>
</dbReference>
<evidence type="ECO:0000313" key="7">
    <source>
        <dbReference type="Proteomes" id="UP000466997"/>
    </source>
</evidence>
<dbReference type="PANTHER" id="PTHR45527">
    <property type="entry name" value="NONRIBOSOMAL PEPTIDE SYNTHETASE"/>
    <property type="match status" value="1"/>
</dbReference>
<dbReference type="InterPro" id="IPR045851">
    <property type="entry name" value="AMP-bd_C_sf"/>
</dbReference>
<evidence type="ECO:0000256" key="4">
    <source>
        <dbReference type="ARBA" id="ARBA00022553"/>
    </source>
</evidence>
<reference evidence="6 7" key="1">
    <citation type="journal article" date="2019" name="Emerg. Microbes Infect.">
        <title>Comprehensive subspecies identification of 175 nontuberculous mycobacteria species based on 7547 genomic profiles.</title>
        <authorList>
            <person name="Matsumoto Y."/>
            <person name="Kinjo T."/>
            <person name="Motooka D."/>
            <person name="Nabeya D."/>
            <person name="Jung N."/>
            <person name="Uechi K."/>
            <person name="Horii T."/>
            <person name="Iida T."/>
            <person name="Fujita J."/>
            <person name="Nakamura S."/>
        </authorList>
    </citation>
    <scope>NUCLEOTIDE SEQUENCE [LARGE SCALE GENOMIC DNA]</scope>
    <source>
        <strain evidence="6 7">JCM 6391</strain>
    </source>
</reference>
<dbReference type="PROSITE" id="PS00012">
    <property type="entry name" value="PHOSPHOPANTETHEINE"/>
    <property type="match status" value="1"/>
</dbReference>
<evidence type="ECO:0000256" key="1">
    <source>
        <dbReference type="ARBA" id="ARBA00001957"/>
    </source>
</evidence>
<dbReference type="UniPathway" id="UPA00011"/>
<dbReference type="InterPro" id="IPR025110">
    <property type="entry name" value="AMP-bd_C"/>
</dbReference>
<dbReference type="Gene3D" id="2.30.38.10">
    <property type="entry name" value="Luciferase, Domain 3"/>
    <property type="match status" value="1"/>
</dbReference>
<gene>
    <name evidence="6" type="ORF">MNVM_11270</name>
</gene>
<dbReference type="GO" id="GO:0031177">
    <property type="term" value="F:phosphopantetheine binding"/>
    <property type="evidence" value="ECO:0007669"/>
    <property type="project" value="InterPro"/>
</dbReference>
<dbReference type="InterPro" id="IPR010071">
    <property type="entry name" value="AA_adenyl_dom"/>
</dbReference>
<dbReference type="InterPro" id="IPR020806">
    <property type="entry name" value="PKS_PP-bd"/>
</dbReference>
<dbReference type="Gene3D" id="1.10.1200.10">
    <property type="entry name" value="ACP-like"/>
    <property type="match status" value="1"/>
</dbReference>
<dbReference type="KEGG" id="mnm:MNVM_11270"/>
<dbReference type="Pfam" id="PF00501">
    <property type="entry name" value="AMP-binding"/>
    <property type="match status" value="1"/>
</dbReference>
<dbReference type="Proteomes" id="UP000466997">
    <property type="component" value="Chromosome"/>
</dbReference>
<dbReference type="Gene3D" id="3.30.559.10">
    <property type="entry name" value="Chloramphenicol acetyltransferase-like domain"/>
    <property type="match status" value="1"/>
</dbReference>
<dbReference type="AlphaFoldDB" id="A0A7I7JJH3"/>
<dbReference type="Gene3D" id="3.40.50.980">
    <property type="match status" value="2"/>
</dbReference>
<dbReference type="InterPro" id="IPR036736">
    <property type="entry name" value="ACP-like_sf"/>
</dbReference>
<keyword evidence="3" id="KW-0596">Phosphopantetheine</keyword>
<feature type="domain" description="Carrier" evidence="5">
    <location>
        <begin position="533"/>
        <end position="608"/>
    </location>
</feature>
<keyword evidence="7" id="KW-1185">Reference proteome</keyword>
<dbReference type="Pfam" id="PF13193">
    <property type="entry name" value="AMP-binding_C"/>
    <property type="match status" value="1"/>
</dbReference>
<proteinExistence type="inferred from homology"/>
<evidence type="ECO:0000259" key="5">
    <source>
        <dbReference type="PROSITE" id="PS50075"/>
    </source>
</evidence>
<dbReference type="FunFam" id="3.40.50.12780:FF:000012">
    <property type="entry name" value="Non-ribosomal peptide synthetase"/>
    <property type="match status" value="1"/>
</dbReference>
<dbReference type="PANTHER" id="PTHR45527:SF1">
    <property type="entry name" value="FATTY ACID SYNTHASE"/>
    <property type="match status" value="1"/>
</dbReference>
<dbReference type="GO" id="GO:0044550">
    <property type="term" value="P:secondary metabolite biosynthetic process"/>
    <property type="evidence" value="ECO:0007669"/>
    <property type="project" value="UniProtKB-ARBA"/>
</dbReference>
<dbReference type="InterPro" id="IPR009081">
    <property type="entry name" value="PP-bd_ACP"/>
</dbReference>
<dbReference type="PROSITE" id="PS50075">
    <property type="entry name" value="CARRIER"/>
    <property type="match status" value="1"/>
</dbReference>
<evidence type="ECO:0000256" key="2">
    <source>
        <dbReference type="ARBA" id="ARBA00006432"/>
    </source>
</evidence>
<dbReference type="SUPFAM" id="SSF52777">
    <property type="entry name" value="CoA-dependent acyltransferases"/>
    <property type="match status" value="2"/>
</dbReference>
<dbReference type="FunFam" id="1.10.1200.10:FF:000005">
    <property type="entry name" value="Nonribosomal peptide synthetase 1"/>
    <property type="match status" value="1"/>
</dbReference>
<protein>
    <recommendedName>
        <fullName evidence="5">Carrier domain-containing protein</fullName>
    </recommendedName>
</protein>
<dbReference type="SUPFAM" id="SSF56801">
    <property type="entry name" value="Acetyl-CoA synthetase-like"/>
    <property type="match status" value="1"/>
</dbReference>
<organism evidence="6 7">
    <name type="scientific">Mycobacterium novum</name>
    <dbReference type="NCBI Taxonomy" id="2492438"/>
    <lineage>
        <taxon>Bacteria</taxon>
        <taxon>Bacillati</taxon>
        <taxon>Actinomycetota</taxon>
        <taxon>Actinomycetes</taxon>
        <taxon>Mycobacteriales</taxon>
        <taxon>Mycobacteriaceae</taxon>
        <taxon>Mycobacterium</taxon>
    </lineage>
</organism>
<dbReference type="FunFam" id="2.30.38.10:FF:000001">
    <property type="entry name" value="Non-ribosomal peptide synthetase PvdI"/>
    <property type="match status" value="1"/>
</dbReference>
<dbReference type="InterPro" id="IPR023213">
    <property type="entry name" value="CAT-like_dom_sf"/>
</dbReference>
<dbReference type="Pfam" id="PF00668">
    <property type="entry name" value="Condensation"/>
    <property type="match status" value="1"/>
</dbReference>
<dbReference type="GO" id="GO:0003824">
    <property type="term" value="F:catalytic activity"/>
    <property type="evidence" value="ECO:0007669"/>
    <property type="project" value="InterPro"/>
</dbReference>
<dbReference type="GO" id="GO:0008610">
    <property type="term" value="P:lipid biosynthetic process"/>
    <property type="evidence" value="ECO:0007669"/>
    <property type="project" value="UniProtKB-ARBA"/>
</dbReference>
<dbReference type="NCBIfam" id="TIGR01733">
    <property type="entry name" value="AA-adenyl-dom"/>
    <property type="match status" value="1"/>
</dbReference>
<dbReference type="EMBL" id="AP022562">
    <property type="protein sequence ID" value="BBX12046.1"/>
    <property type="molecule type" value="Genomic_DNA"/>
</dbReference>
<sequence length="909" mass="96138">MSIIAGQRLAAMDLLDEDEYAQLDVWGHRSVLGSSVVGGVSIPGLFARWVSVSPGVVALRCGGRSWSYREVDEASNRLAHVLVGYGVGPGDRVGLLLPRCAQAVVAILAVLKTGAGYVPVDPVVPDARLEFVLADAAVSVVVTCGGLADRVAGCAVVVDVDDPVVADQPVSAVGVGPVADDIAYVIYTSGTTGVPKGVAVTHRNVTRLFDGFDVGVQIGPQQVWAQCSSLAFDYSVWEIWGALLHGGRLVVVPEQVRRSAPDLRELLVAERVSMLSQTPSAVGALAPQGLESATLMVAGEVCPVDVVDRWAPGRVMLNGYGPTETTVFATTGVLVAGSGVVPIGGPVPGAALFVVDAWLRPVPVGVVGELYVAGSGVAVGYVGRSSLTASRFVACPFGGVGQRMYRTGDLVRWNQQGQLEYVGRADEQVKVRGYRIELGEVEAALAAVDGVGQVAVVVREDRPGDRRLVGYVTESGGGVVDSAGVRALLGQRLPGYMVPAAIVVVQHLPLTVNGKLDRDALPVPQYHGGQYRAPGTPTEEILAGIYAQVLGVERVGVDDSFFDLGGDSLSAMRVAAAVGVAFDTQLAVRVLFEAPTVALLAPRIGVGSGGRPVLVAGVRPQVVPLSYAQQRLWFLNQAESDIATYNIPIALRLSGGLDVVALGLALGDVVGRHESLRTVFPVVDGVPRQQVVAAGEVDFGWGVVDAVGWSQQRLGQAVAAVVGYRFDLATQLPLRVQLFDVGGGEFVLAAVLHHIAGDGSSIAPLLRDLGAAYTARCAGADAGLPALGVQYADYALWQREWLGEESDPDSVIAAQLRYWREALAGLPERLALPTDRPYPAVADYRGASVAVAWRRGCSARLRGWLVPMMRPVSWWCRPGWRCCCPSLVGAVMLRWVWRWRGVRIRCWRS</sequence>
<dbReference type="CDD" id="cd05930">
    <property type="entry name" value="A_NRPS"/>
    <property type="match status" value="1"/>
</dbReference>
<dbReference type="SMART" id="SM00823">
    <property type="entry name" value="PKS_PP"/>
    <property type="match status" value="1"/>
</dbReference>
<dbReference type="PROSITE" id="PS00455">
    <property type="entry name" value="AMP_BINDING"/>
    <property type="match status" value="1"/>
</dbReference>
<accession>A0A7I7JJH3</accession>
<keyword evidence="4" id="KW-0597">Phosphoprotein</keyword>
<evidence type="ECO:0000313" key="6">
    <source>
        <dbReference type="EMBL" id="BBX12046.1"/>
    </source>
</evidence>
<dbReference type="InterPro" id="IPR020845">
    <property type="entry name" value="AMP-binding_CS"/>
</dbReference>
<dbReference type="InterPro" id="IPR001242">
    <property type="entry name" value="Condensation_dom"/>
</dbReference>
<dbReference type="InterPro" id="IPR000873">
    <property type="entry name" value="AMP-dep_synth/lig_dom"/>
</dbReference>
<dbReference type="InterPro" id="IPR006162">
    <property type="entry name" value="Ppantetheine_attach_site"/>
</dbReference>